<dbReference type="Proteomes" id="UP000198535">
    <property type="component" value="Unassembled WGS sequence"/>
</dbReference>
<organism evidence="1 2">
    <name type="scientific">Methanolobus profundi</name>
    <dbReference type="NCBI Taxonomy" id="487685"/>
    <lineage>
        <taxon>Archaea</taxon>
        <taxon>Methanobacteriati</taxon>
        <taxon>Methanobacteriota</taxon>
        <taxon>Stenosarchaea group</taxon>
        <taxon>Methanomicrobia</taxon>
        <taxon>Methanosarcinales</taxon>
        <taxon>Methanosarcinaceae</taxon>
        <taxon>Methanolobus</taxon>
    </lineage>
</organism>
<accession>A0A1I4PLB9</accession>
<dbReference type="RefSeq" id="WP_091933299.1">
    <property type="nucleotide sequence ID" value="NZ_FOUJ01000001.1"/>
</dbReference>
<dbReference type="STRING" id="487685.SAMN04488696_0745"/>
<dbReference type="EMBL" id="FOUJ01000001">
    <property type="protein sequence ID" value="SFM28619.1"/>
    <property type="molecule type" value="Genomic_DNA"/>
</dbReference>
<protein>
    <submittedName>
        <fullName evidence="1">Uncharacterized protein</fullName>
    </submittedName>
</protein>
<keyword evidence="2" id="KW-1185">Reference proteome</keyword>
<dbReference type="AlphaFoldDB" id="A0A1I4PLB9"/>
<gene>
    <name evidence="1" type="ORF">SAMN04488696_0745</name>
</gene>
<evidence type="ECO:0000313" key="2">
    <source>
        <dbReference type="Proteomes" id="UP000198535"/>
    </source>
</evidence>
<evidence type="ECO:0000313" key="1">
    <source>
        <dbReference type="EMBL" id="SFM28619.1"/>
    </source>
</evidence>
<reference evidence="2" key="1">
    <citation type="submission" date="2016-10" db="EMBL/GenBank/DDBJ databases">
        <authorList>
            <person name="Varghese N."/>
            <person name="Submissions S."/>
        </authorList>
    </citation>
    <scope>NUCLEOTIDE SEQUENCE [LARGE SCALE GENOMIC DNA]</scope>
    <source>
        <strain evidence="2">Mob M</strain>
    </source>
</reference>
<proteinExistence type="predicted"/>
<dbReference type="OrthoDB" id="146424at2157"/>
<sequence>MARELSPRDIAVLKKVAPECAGLECAGSKAPYRSILPPLSNHYAKSEEDFRERISALDEEDLDYLLSLIKTGEESLGCVPPHYMTIFLEYINEKVGKESAEEIMDIYMKLKECETATVTKFF</sequence>
<name>A0A1I4PLB9_9EURY</name>